<dbReference type="EMBL" id="BJLJ01000037">
    <property type="protein sequence ID" value="GEA69818.1"/>
    <property type="molecule type" value="Genomic_DNA"/>
</dbReference>
<dbReference type="AlphaFoldDB" id="A0A4Y3JFY4"/>
<accession>A0A4Y3JFY4</accession>
<evidence type="ECO:0000313" key="2">
    <source>
        <dbReference type="Proteomes" id="UP000317717"/>
    </source>
</evidence>
<gene>
    <name evidence="1" type="ORF">PA3_39760</name>
</gene>
<reference evidence="1 2" key="1">
    <citation type="submission" date="2019-06" db="EMBL/GenBank/DDBJ databases">
        <title>Whole genome shotgun sequence of Acinetobacter pittii NBRC 110514.</title>
        <authorList>
            <person name="Hosoyama A."/>
            <person name="Uohara A."/>
            <person name="Ohji S."/>
            <person name="Ichikawa N."/>
        </authorList>
    </citation>
    <scope>NUCLEOTIDE SEQUENCE [LARGE SCALE GENOMIC DNA]</scope>
    <source>
        <strain evidence="1 2">NBRC 110514</strain>
    </source>
</reference>
<name>A0A4Y3JFY4_ACIPI</name>
<sequence>MSKELVNLANIVPFPKSCGFCESKENVQLFAGLMLCGSCQENIRTTNPGMFTANNQIEKKALD</sequence>
<dbReference type="RefSeq" id="WP_141317033.1">
    <property type="nucleotide sequence ID" value="NZ_BJLJ01000037.1"/>
</dbReference>
<proteinExistence type="predicted"/>
<evidence type="ECO:0000313" key="1">
    <source>
        <dbReference type="EMBL" id="GEA69818.1"/>
    </source>
</evidence>
<dbReference type="Proteomes" id="UP000317717">
    <property type="component" value="Unassembled WGS sequence"/>
</dbReference>
<organism evidence="1 2">
    <name type="scientific">Acinetobacter pittii</name>
    <name type="common">Acinetobacter genomosp. 3</name>
    <dbReference type="NCBI Taxonomy" id="48296"/>
    <lineage>
        <taxon>Bacteria</taxon>
        <taxon>Pseudomonadati</taxon>
        <taxon>Pseudomonadota</taxon>
        <taxon>Gammaproteobacteria</taxon>
        <taxon>Moraxellales</taxon>
        <taxon>Moraxellaceae</taxon>
        <taxon>Acinetobacter</taxon>
        <taxon>Acinetobacter calcoaceticus/baumannii complex</taxon>
    </lineage>
</organism>
<comment type="caution">
    <text evidence="1">The sequence shown here is derived from an EMBL/GenBank/DDBJ whole genome shotgun (WGS) entry which is preliminary data.</text>
</comment>
<protein>
    <submittedName>
        <fullName evidence="1">Uncharacterized protein</fullName>
    </submittedName>
</protein>